<evidence type="ECO:0000313" key="1">
    <source>
        <dbReference type="EMBL" id="CAK7348944.1"/>
    </source>
</evidence>
<name>A0AAV1SC10_9ROSI</name>
<dbReference type="EMBL" id="CAWUPB010001173">
    <property type="protein sequence ID" value="CAK7348944.1"/>
    <property type="molecule type" value="Genomic_DNA"/>
</dbReference>
<comment type="caution">
    <text evidence="1">The sequence shown here is derived from an EMBL/GenBank/DDBJ whole genome shotgun (WGS) entry which is preliminary data.</text>
</comment>
<reference evidence="1 2" key="1">
    <citation type="submission" date="2024-01" db="EMBL/GenBank/DDBJ databases">
        <authorList>
            <person name="Waweru B."/>
        </authorList>
    </citation>
    <scope>NUCLEOTIDE SEQUENCE [LARGE SCALE GENOMIC DNA]</scope>
</reference>
<accession>A0AAV1SC10</accession>
<gene>
    <name evidence="1" type="ORF">DCAF_LOCUS21653</name>
</gene>
<sequence length="52" mass="5731">MEREGRGGSLIRGSIEPIGIKPPIVKVVRQVDCHCTLHEITKQEVTSDSSSR</sequence>
<dbReference type="AlphaFoldDB" id="A0AAV1SC10"/>
<organism evidence="1 2">
    <name type="scientific">Dovyalis caffra</name>
    <dbReference type="NCBI Taxonomy" id="77055"/>
    <lineage>
        <taxon>Eukaryota</taxon>
        <taxon>Viridiplantae</taxon>
        <taxon>Streptophyta</taxon>
        <taxon>Embryophyta</taxon>
        <taxon>Tracheophyta</taxon>
        <taxon>Spermatophyta</taxon>
        <taxon>Magnoliopsida</taxon>
        <taxon>eudicotyledons</taxon>
        <taxon>Gunneridae</taxon>
        <taxon>Pentapetalae</taxon>
        <taxon>rosids</taxon>
        <taxon>fabids</taxon>
        <taxon>Malpighiales</taxon>
        <taxon>Salicaceae</taxon>
        <taxon>Flacourtieae</taxon>
        <taxon>Dovyalis</taxon>
    </lineage>
</organism>
<proteinExistence type="predicted"/>
<dbReference type="Proteomes" id="UP001314170">
    <property type="component" value="Unassembled WGS sequence"/>
</dbReference>
<evidence type="ECO:0000313" key="2">
    <source>
        <dbReference type="Proteomes" id="UP001314170"/>
    </source>
</evidence>
<keyword evidence="2" id="KW-1185">Reference proteome</keyword>
<protein>
    <submittedName>
        <fullName evidence="1">Uncharacterized protein</fullName>
    </submittedName>
</protein>